<evidence type="ECO:0000256" key="1">
    <source>
        <dbReference type="SAM" id="MobiDB-lite"/>
    </source>
</evidence>
<dbReference type="Proteomes" id="UP000061348">
    <property type="component" value="Unassembled WGS sequence"/>
</dbReference>
<feature type="compositionally biased region" description="Basic and acidic residues" evidence="1">
    <location>
        <begin position="132"/>
        <end position="144"/>
    </location>
</feature>
<protein>
    <submittedName>
        <fullName evidence="2">Uncharacterized protein</fullName>
    </submittedName>
</protein>
<dbReference type="PATRIC" id="fig|294.194.peg.6563"/>
<evidence type="ECO:0000313" key="2">
    <source>
        <dbReference type="EMBL" id="KWV84437.1"/>
    </source>
</evidence>
<organism evidence="2 3">
    <name type="scientific">Pseudomonas fluorescens</name>
    <dbReference type="NCBI Taxonomy" id="294"/>
    <lineage>
        <taxon>Bacteria</taxon>
        <taxon>Pseudomonadati</taxon>
        <taxon>Pseudomonadota</taxon>
        <taxon>Gammaproteobacteria</taxon>
        <taxon>Pseudomonadales</taxon>
        <taxon>Pseudomonadaceae</taxon>
        <taxon>Pseudomonas</taxon>
    </lineage>
</organism>
<accession>A0A109LB48</accession>
<feature type="region of interest" description="Disordered" evidence="1">
    <location>
        <begin position="104"/>
        <end position="144"/>
    </location>
</feature>
<sequence length="144" mass="15911">MTSINGLGLNVPVGYHSKHARIDESPAQSDANQVGKAQALVAAEQQEKSATDKFMEYMNMSDQEKLQYMLLAQMGISKEEYDSMSPEEKASIDEKIEERMKQISEAQNKQGSQGAERSSTEGKLNAAIENSQARERKPVLDLSA</sequence>
<gene>
    <name evidence="2" type="ORF">PFLmoz3_05929</name>
</gene>
<name>A0A109LB48_PSEFL</name>
<comment type="caution">
    <text evidence="2">The sequence shown here is derived from an EMBL/GenBank/DDBJ whole genome shotgun (WGS) entry which is preliminary data.</text>
</comment>
<reference evidence="2 3" key="1">
    <citation type="submission" date="2015-05" db="EMBL/GenBank/DDBJ databases">
        <title>A genomic and transcriptomic approach to investigate the blue pigment phenotype in Pseudomonas fluorescens.</title>
        <authorList>
            <person name="Andreani N.A."/>
            <person name="Cardazzo B."/>
        </authorList>
    </citation>
    <scope>NUCLEOTIDE SEQUENCE [LARGE SCALE GENOMIC DNA]</scope>
    <source>
        <strain evidence="2 3">Ps_22</strain>
    </source>
</reference>
<proteinExistence type="predicted"/>
<dbReference type="AlphaFoldDB" id="A0A109LB48"/>
<dbReference type="RefSeq" id="WP_060765292.1">
    <property type="nucleotide sequence ID" value="NZ_LCYA01000192.1"/>
</dbReference>
<evidence type="ECO:0000313" key="3">
    <source>
        <dbReference type="Proteomes" id="UP000061348"/>
    </source>
</evidence>
<dbReference type="EMBL" id="LCYA01000192">
    <property type="protein sequence ID" value="KWV84437.1"/>
    <property type="molecule type" value="Genomic_DNA"/>
</dbReference>
<feature type="compositionally biased region" description="Polar residues" evidence="1">
    <location>
        <begin position="104"/>
        <end position="117"/>
    </location>
</feature>